<reference evidence="3 4" key="1">
    <citation type="submission" date="2017-08" db="EMBL/GenBank/DDBJ databases">
        <title>Substantial Increase in Enzyme Production by Combined Drug-Resistance Mutations in Paenibacillus agaridevorans.</title>
        <authorList>
            <person name="Tanaka Y."/>
            <person name="Funane K."/>
            <person name="Hosaka T."/>
            <person name="Shiwa Y."/>
            <person name="Fujita N."/>
            <person name="Miyazaki T."/>
            <person name="Yoshikawa H."/>
            <person name="Murakami K."/>
            <person name="Kasahara K."/>
            <person name="Inaoka T."/>
            <person name="Hiraga Y."/>
            <person name="Ochi K."/>
        </authorList>
    </citation>
    <scope>NUCLEOTIDE SEQUENCE [LARGE SCALE GENOMIC DNA]</scope>
    <source>
        <strain evidence="3 4">T-3040</strain>
    </source>
</reference>
<evidence type="ECO:0000313" key="4">
    <source>
        <dbReference type="Proteomes" id="UP000245202"/>
    </source>
</evidence>
<dbReference type="RefSeq" id="WP_108995917.1">
    <property type="nucleotide sequence ID" value="NZ_BDQX01000430.1"/>
</dbReference>
<proteinExistence type="predicted"/>
<feature type="signal peptide" evidence="2">
    <location>
        <begin position="1"/>
        <end position="23"/>
    </location>
</feature>
<dbReference type="PROSITE" id="PS51257">
    <property type="entry name" value="PROKAR_LIPOPROTEIN"/>
    <property type="match status" value="1"/>
</dbReference>
<evidence type="ECO:0000256" key="2">
    <source>
        <dbReference type="SAM" id="SignalP"/>
    </source>
</evidence>
<dbReference type="Gene3D" id="3.40.190.10">
    <property type="entry name" value="Periplasmic binding protein-like II"/>
    <property type="match status" value="2"/>
</dbReference>
<keyword evidence="2" id="KW-0732">Signal</keyword>
<feature type="compositionally biased region" description="Polar residues" evidence="1">
    <location>
        <begin position="26"/>
        <end position="51"/>
    </location>
</feature>
<dbReference type="PANTHER" id="PTHR43649">
    <property type="entry name" value="ARABINOSE-BINDING PROTEIN-RELATED"/>
    <property type="match status" value="1"/>
</dbReference>
<dbReference type="Proteomes" id="UP000245202">
    <property type="component" value="Unassembled WGS sequence"/>
</dbReference>
<feature type="region of interest" description="Disordered" evidence="1">
    <location>
        <begin position="26"/>
        <end position="57"/>
    </location>
</feature>
<evidence type="ECO:0000256" key="1">
    <source>
        <dbReference type="SAM" id="MobiDB-lite"/>
    </source>
</evidence>
<gene>
    <name evidence="3" type="ORF">PAT3040_06504</name>
</gene>
<dbReference type="AlphaFoldDB" id="A0A2R5F0Z6"/>
<sequence length="566" mass="63443">MKKGLKKTLSLIFAVTMSTSLLAACTGKNSPSTPDKGESSPTNAVQNNSSEPPAVKTPLEPVKLEVMLWGDKPKQFDEIVDEFERQTKDTLNIDLNVTWTPLADYGNKIKLMLSAGQKIDLAFDAPWLNMPGLIANGSYIELDKYFNNDQYPGLQKAFGESLLNNNKFVGPDKQQHVYGVPLGQGYAPVYALYYRKDLAKKHGISELKSYDDMIAYFDAVKNNEPGITPYIFNKDQYPPAWIIDGNRAIKIDQAKNNIWEVSTGSAGVAKLHIVDNKIKAAYLPGESTDVLKDFPEPFHALDFTTNEEILNWNEKGYIESNAINRKDAQDQFTAGTAGSYMQTLDNYVALENALKAAVPGSELGVYVYENNVRNMEPASLLTEFKFWNFLSIPASSKNADRSMMFLDWIFASQQNHDLFEYGIEGKNWVAVGDDKYKLPDGVDPGQNYAFPGYQLTWNPNYMRLAEAYPQDVVEYYSYVAQDTTFLKQVSAGFTFNGEPVKTEMTNPSFAKMAAENAGFELGLIKNIADNKAKQEQNLLKDKQLQADIQKIKAELVQQLQAFLDEQ</sequence>
<keyword evidence="4" id="KW-1185">Reference proteome</keyword>
<comment type="caution">
    <text evidence="3">The sequence shown here is derived from an EMBL/GenBank/DDBJ whole genome shotgun (WGS) entry which is preliminary data.</text>
</comment>
<organism evidence="3 4">
    <name type="scientific">Paenibacillus agaridevorans</name>
    <dbReference type="NCBI Taxonomy" id="171404"/>
    <lineage>
        <taxon>Bacteria</taxon>
        <taxon>Bacillati</taxon>
        <taxon>Bacillota</taxon>
        <taxon>Bacilli</taxon>
        <taxon>Bacillales</taxon>
        <taxon>Paenibacillaceae</taxon>
        <taxon>Paenibacillus</taxon>
    </lineage>
</organism>
<dbReference type="PANTHER" id="PTHR43649:SF12">
    <property type="entry name" value="DIACETYLCHITOBIOSE BINDING PROTEIN DASA"/>
    <property type="match status" value="1"/>
</dbReference>
<dbReference type="EMBL" id="BDQX01000430">
    <property type="protein sequence ID" value="GBG11669.1"/>
    <property type="molecule type" value="Genomic_DNA"/>
</dbReference>
<name>A0A2R5F0Z6_9BACL</name>
<evidence type="ECO:0000313" key="3">
    <source>
        <dbReference type="EMBL" id="GBG11669.1"/>
    </source>
</evidence>
<dbReference type="SUPFAM" id="SSF53850">
    <property type="entry name" value="Periplasmic binding protein-like II"/>
    <property type="match status" value="1"/>
</dbReference>
<accession>A0A2R5F0Z6</accession>
<feature type="chain" id="PRO_5038423760" description="DUF3502 domain-containing protein" evidence="2">
    <location>
        <begin position="24"/>
        <end position="566"/>
    </location>
</feature>
<protein>
    <recommendedName>
        <fullName evidence="5">DUF3502 domain-containing protein</fullName>
    </recommendedName>
</protein>
<evidence type="ECO:0008006" key="5">
    <source>
        <dbReference type="Google" id="ProtNLM"/>
    </source>
</evidence>
<dbReference type="InterPro" id="IPR050490">
    <property type="entry name" value="Bact_solute-bd_prot1"/>
</dbReference>